<feature type="region of interest" description="Disordered" evidence="1">
    <location>
        <begin position="183"/>
        <end position="257"/>
    </location>
</feature>
<feature type="region of interest" description="Disordered" evidence="1">
    <location>
        <begin position="398"/>
        <end position="593"/>
    </location>
</feature>
<feature type="compositionally biased region" description="Acidic residues" evidence="1">
    <location>
        <begin position="439"/>
        <end position="453"/>
    </location>
</feature>
<reference evidence="4" key="2">
    <citation type="journal article" date="2018" name="Nat. Commun.">
        <title>Extreme sensitivity to ultraviolet light in the fungal pathogen causing white-nose syndrome of bats.</title>
        <authorList>
            <person name="Palmer J.M."/>
            <person name="Drees K.P."/>
            <person name="Foster J.T."/>
            <person name="Lindner D.L."/>
        </authorList>
    </citation>
    <scope>NUCLEOTIDE SEQUENCE [LARGE SCALE GENOMIC DNA]</scope>
    <source>
        <strain evidence="4">UAMH 10579</strain>
    </source>
</reference>
<protein>
    <recommendedName>
        <fullName evidence="2">DUF7357 domain-containing protein</fullName>
    </recommendedName>
</protein>
<dbReference type="EMBL" id="KV460208">
    <property type="protein sequence ID" value="OBU00571.2"/>
    <property type="molecule type" value="Genomic_DNA"/>
</dbReference>
<gene>
    <name evidence="3" type="ORF">VE01_01182</name>
</gene>
<dbReference type="AlphaFoldDB" id="A0A1B8GXN8"/>
<organism evidence="3 4">
    <name type="scientific">Pseudogymnoascus verrucosus</name>
    <dbReference type="NCBI Taxonomy" id="342668"/>
    <lineage>
        <taxon>Eukaryota</taxon>
        <taxon>Fungi</taxon>
        <taxon>Dikarya</taxon>
        <taxon>Ascomycota</taxon>
        <taxon>Pezizomycotina</taxon>
        <taxon>Leotiomycetes</taxon>
        <taxon>Thelebolales</taxon>
        <taxon>Thelebolaceae</taxon>
        <taxon>Pseudogymnoascus</taxon>
    </lineage>
</organism>
<sequence>MRLRLVVKRHDLPDAAIVWPVNDEARVIVSQLLEQVNEVVPLESEGEWGLEDYAVEVRGKETNYECLHFQDVKSILHEDDEVIIRPLLSDDIKQRRASGRYQITSDGIHLFDGAVFGRPRRRMIESRPAVTINPRKRRRVTYTETVEDDLEDEDSDESFLRIEGVPQETDDGGNQQLVVRADFDNDDEDESEDDGNFESADEDMDEDLSVDEGELEGELEALNAESDDDGASDKENIKHGSKMDGVQTGDKLDPKSHNIIQLQEAFPDAPPSICEQVMQNCDMDVGAAYDTLSKGFKPGRSKTAVRSMMWSPSKTAKAPRSSRVQTRSVKVVEQEEDLVAEDQDQVDDADEEEEDEAGSDEEDDGGMAGYYDSHGLPPGSINIGKGLSDIAKSTLARATNIPLPPSRHSVLRRSDSPSSSKSVRFVEDTVVVHDPDAIALDDDSDDEDDEDFDVPGQSESDSGSSSDSSDSDDEMEISAAPAVPTTEVADDLTSSSGSDDSSSSESEFESSSDSESDSSSDSDSDSGSDSDSDSEPEVASSKAPAEPKAPTTSKLAASSTQKDTPKTVPPGEGRNSTKARNQRRRSGNILQRFKEKGILPAGVTLAEFGKLNIDSNTTPEAAAEALAIARAQIEEEEAMGLRTSKGTSSKKANKEAEFEARRQELLASLSAGGVDVGATLSNGKAAAKTPNGTSSSHLADQSTPVPASTEKELTSSASTKKKSKVDVDAGRRLLFGALGIKNPKTKADEENIRNKLMKDVRKVKEREPEVPVAAEDEEDMDDDTWREKITLRAVECCQEGIELSEPPFPFVQRWDPQQQHVYRKGKRGGKGKRNQRNQVEYYEEEQASAKKQKRNHDNNGYDDYTEYSEEGQNTGDFDQYDGVDDQTNDQVMEDSQGVDGEPTDENDLPALPADTSSLTDITPKDMKPGMVVAFKQLIMSEATSWQPVISEYRTAVVNIVSDKNEVELTLAIRDREYPERYYNQETGERIYGKFDMPVEDEEEEEDLDDGFRALGFAELMEPKLLQAEPENLKIDGLLEAVSDKDFCAGYTPGTN</sequence>
<feature type="domain" description="DUF7357" evidence="2">
    <location>
        <begin position="1"/>
        <end position="135"/>
    </location>
</feature>
<dbReference type="PANTHER" id="PTHR34755">
    <property type="entry name" value="SERINE/ARGININE REPETITIVE MATRIX PROTEIN 3-RELATED"/>
    <property type="match status" value="1"/>
</dbReference>
<feature type="region of interest" description="Disordered" evidence="1">
    <location>
        <begin position="762"/>
        <end position="784"/>
    </location>
</feature>
<dbReference type="RefSeq" id="XP_059320044.1">
    <property type="nucleotide sequence ID" value="XM_059463338.1"/>
</dbReference>
<evidence type="ECO:0000313" key="4">
    <source>
        <dbReference type="Proteomes" id="UP000091956"/>
    </source>
</evidence>
<feature type="compositionally biased region" description="Acidic residues" evidence="1">
    <location>
        <begin position="506"/>
        <end position="536"/>
    </location>
</feature>
<feature type="compositionally biased region" description="Acidic residues" evidence="1">
    <location>
        <begin position="878"/>
        <end position="887"/>
    </location>
</feature>
<dbReference type="GO" id="GO:0003729">
    <property type="term" value="F:mRNA binding"/>
    <property type="evidence" value="ECO:0007669"/>
    <property type="project" value="TreeGrafter"/>
</dbReference>
<feature type="compositionally biased region" description="Basic residues" evidence="1">
    <location>
        <begin position="821"/>
        <end position="835"/>
    </location>
</feature>
<feature type="compositionally biased region" description="Acidic residues" evidence="1">
    <location>
        <begin position="184"/>
        <end position="230"/>
    </location>
</feature>
<feature type="region of interest" description="Disordered" evidence="1">
    <location>
        <begin position="638"/>
        <end position="658"/>
    </location>
</feature>
<dbReference type="GeneID" id="28834568"/>
<dbReference type="InterPro" id="IPR055781">
    <property type="entry name" value="DUF7357"/>
</dbReference>
<evidence type="ECO:0000313" key="3">
    <source>
        <dbReference type="EMBL" id="OBU00571.2"/>
    </source>
</evidence>
<keyword evidence="4" id="KW-1185">Reference proteome</keyword>
<dbReference type="InterPro" id="IPR052109">
    <property type="entry name" value="SRRM_Domain-Containing"/>
</dbReference>
<proteinExistence type="predicted"/>
<evidence type="ECO:0000259" key="2">
    <source>
        <dbReference type="Pfam" id="PF24054"/>
    </source>
</evidence>
<accession>A0A1B8GXN8</accession>
<dbReference type="STRING" id="342668.A0A1B8GXN8"/>
<reference evidence="3 4" key="1">
    <citation type="submission" date="2016-03" db="EMBL/GenBank/DDBJ databases">
        <title>Comparative genomics of Pseudogymnoascus destructans, the fungus causing white-nose syndrome of bats.</title>
        <authorList>
            <person name="Palmer J.M."/>
            <person name="Drees K.P."/>
            <person name="Foster J.T."/>
            <person name="Lindner D.L."/>
        </authorList>
    </citation>
    <scope>NUCLEOTIDE SEQUENCE [LARGE SCALE GENOMIC DNA]</scope>
    <source>
        <strain evidence="3 4">UAMH 10579</strain>
    </source>
</reference>
<dbReference type="Pfam" id="PF24054">
    <property type="entry name" value="DUF7357"/>
    <property type="match status" value="1"/>
</dbReference>
<feature type="region of interest" description="Disordered" evidence="1">
    <location>
        <begin position="805"/>
        <end position="922"/>
    </location>
</feature>
<feature type="compositionally biased region" description="Low complexity" evidence="1">
    <location>
        <begin position="458"/>
        <end position="468"/>
    </location>
</feature>
<name>A0A1B8GXN8_9PEZI</name>
<feature type="compositionally biased region" description="Basic and acidic residues" evidence="1">
    <location>
        <begin position="231"/>
        <end position="242"/>
    </location>
</feature>
<feature type="compositionally biased region" description="Polar residues" evidence="1">
    <location>
        <begin position="690"/>
        <end position="706"/>
    </location>
</feature>
<feature type="compositionally biased region" description="Low complexity" evidence="1">
    <location>
        <begin position="494"/>
        <end position="505"/>
    </location>
</feature>
<dbReference type="PANTHER" id="PTHR34755:SF3">
    <property type="entry name" value="SERINE_ARGININE REPETITIVE MATRIX PROTEIN 2"/>
    <property type="match status" value="1"/>
</dbReference>
<dbReference type="Proteomes" id="UP000091956">
    <property type="component" value="Unassembled WGS sequence"/>
</dbReference>
<feature type="compositionally biased region" description="Low complexity" evidence="1">
    <location>
        <begin position="539"/>
        <end position="554"/>
    </location>
</feature>
<feature type="compositionally biased region" description="Acidic residues" evidence="1">
    <location>
        <begin position="334"/>
        <end position="365"/>
    </location>
</feature>
<feature type="region of interest" description="Disordered" evidence="1">
    <location>
        <begin position="683"/>
        <end position="725"/>
    </location>
</feature>
<dbReference type="CDD" id="cd14279">
    <property type="entry name" value="CUE"/>
    <property type="match status" value="1"/>
</dbReference>
<feature type="compositionally biased region" description="Basic and acidic residues" evidence="1">
    <location>
        <begin position="424"/>
        <end position="436"/>
    </location>
</feature>
<feature type="region of interest" description="Disordered" evidence="1">
    <location>
        <begin position="291"/>
        <end position="386"/>
    </location>
</feature>
<evidence type="ECO:0000256" key="1">
    <source>
        <dbReference type="SAM" id="MobiDB-lite"/>
    </source>
</evidence>